<dbReference type="RefSeq" id="WP_062123808.1">
    <property type="nucleotide sequence ID" value="NZ_BAZW01000009.1"/>
</dbReference>
<dbReference type="SMART" id="SM00342">
    <property type="entry name" value="HTH_ARAC"/>
    <property type="match status" value="1"/>
</dbReference>
<keyword evidence="6" id="KW-1185">Reference proteome</keyword>
<dbReference type="InterPro" id="IPR014710">
    <property type="entry name" value="RmlC-like_jellyroll"/>
</dbReference>
<dbReference type="InterPro" id="IPR009057">
    <property type="entry name" value="Homeodomain-like_sf"/>
</dbReference>
<dbReference type="STRING" id="1236989.JCM15548_11662"/>
<dbReference type="AlphaFoldDB" id="A0A0E9LW63"/>
<keyword evidence="1" id="KW-0805">Transcription regulation</keyword>
<proteinExistence type="predicted"/>
<dbReference type="EMBL" id="BAZW01000009">
    <property type="protein sequence ID" value="GAO29474.1"/>
    <property type="molecule type" value="Genomic_DNA"/>
</dbReference>
<dbReference type="SUPFAM" id="SSF46689">
    <property type="entry name" value="Homeodomain-like"/>
    <property type="match status" value="2"/>
</dbReference>
<evidence type="ECO:0000256" key="2">
    <source>
        <dbReference type="ARBA" id="ARBA00023125"/>
    </source>
</evidence>
<dbReference type="PROSITE" id="PS00041">
    <property type="entry name" value="HTH_ARAC_FAMILY_1"/>
    <property type="match status" value="1"/>
</dbReference>
<evidence type="ECO:0000256" key="1">
    <source>
        <dbReference type="ARBA" id="ARBA00023015"/>
    </source>
</evidence>
<evidence type="ECO:0000259" key="4">
    <source>
        <dbReference type="PROSITE" id="PS01124"/>
    </source>
</evidence>
<accession>A0A0E9LW63</accession>
<dbReference type="Pfam" id="PF02311">
    <property type="entry name" value="AraC_binding"/>
    <property type="match status" value="1"/>
</dbReference>
<dbReference type="Gene3D" id="2.60.120.10">
    <property type="entry name" value="Jelly Rolls"/>
    <property type="match status" value="1"/>
</dbReference>
<evidence type="ECO:0000256" key="3">
    <source>
        <dbReference type="ARBA" id="ARBA00023163"/>
    </source>
</evidence>
<dbReference type="GO" id="GO:0003700">
    <property type="term" value="F:DNA-binding transcription factor activity"/>
    <property type="evidence" value="ECO:0007669"/>
    <property type="project" value="InterPro"/>
</dbReference>
<protein>
    <submittedName>
        <fullName evidence="5">Transcriptional regulator, AraC family</fullName>
    </submittedName>
</protein>
<dbReference type="GO" id="GO:0043565">
    <property type="term" value="F:sequence-specific DNA binding"/>
    <property type="evidence" value="ECO:0007669"/>
    <property type="project" value="InterPro"/>
</dbReference>
<dbReference type="Pfam" id="PF12833">
    <property type="entry name" value="HTH_18"/>
    <property type="match status" value="1"/>
</dbReference>
<dbReference type="PANTHER" id="PTHR43280">
    <property type="entry name" value="ARAC-FAMILY TRANSCRIPTIONAL REGULATOR"/>
    <property type="match status" value="1"/>
</dbReference>
<evidence type="ECO:0000313" key="5">
    <source>
        <dbReference type="EMBL" id="GAO29474.1"/>
    </source>
</evidence>
<sequence length="295" mass="33631">MIDFFKYLTSNPEDKQWGITLNVVGKGKVSPGADYPASDHPSGYIFNWNSGRVLSEYQINYITEGSGIFETQSHKYKIKAGTIMLIKPGLWHRYQPDKEVGWTENYIGLEGDIVKRLFKNQVLNSKSAIIECGLKESVLDCYYRIFELAQKEKPGYQLIASGIAIRLLGSLVSHVRNREFKGTPLEIAMEDAKFKMRNQLNQDLDFTELAASLNLGYSYFRKMFKKNTGVSPGQYHLHLRLMRAKELLLASDMPIKQVAFETGFDSVHYFSRLFKNKIGAPPSEVRNNNGHSEPK</sequence>
<dbReference type="Gene3D" id="1.10.10.60">
    <property type="entry name" value="Homeodomain-like"/>
    <property type="match status" value="2"/>
</dbReference>
<gene>
    <name evidence="5" type="ORF">JCM15548_11662</name>
</gene>
<dbReference type="PRINTS" id="PR00032">
    <property type="entry name" value="HTHARAC"/>
</dbReference>
<name>A0A0E9LW63_9BACT</name>
<dbReference type="PANTHER" id="PTHR43280:SF30">
    <property type="entry name" value="MMSAB OPERON REGULATORY PROTEIN"/>
    <property type="match status" value="1"/>
</dbReference>
<dbReference type="InterPro" id="IPR003313">
    <property type="entry name" value="AraC-bd"/>
</dbReference>
<organism evidence="5 6">
    <name type="scientific">Geofilum rubicundum JCM 15548</name>
    <dbReference type="NCBI Taxonomy" id="1236989"/>
    <lineage>
        <taxon>Bacteria</taxon>
        <taxon>Pseudomonadati</taxon>
        <taxon>Bacteroidota</taxon>
        <taxon>Bacteroidia</taxon>
        <taxon>Marinilabiliales</taxon>
        <taxon>Marinilabiliaceae</taxon>
        <taxon>Geofilum</taxon>
    </lineage>
</organism>
<dbReference type="Proteomes" id="UP000032900">
    <property type="component" value="Unassembled WGS sequence"/>
</dbReference>
<reference evidence="5 6" key="1">
    <citation type="journal article" date="2015" name="Microbes Environ.">
        <title>Distribution and evolution of nitrogen fixation genes in the phylum bacteroidetes.</title>
        <authorList>
            <person name="Inoue J."/>
            <person name="Oshima K."/>
            <person name="Suda W."/>
            <person name="Sakamoto M."/>
            <person name="Iino T."/>
            <person name="Noda S."/>
            <person name="Hongoh Y."/>
            <person name="Hattori M."/>
            <person name="Ohkuma M."/>
        </authorList>
    </citation>
    <scope>NUCLEOTIDE SEQUENCE [LARGE SCALE GENOMIC DNA]</scope>
    <source>
        <strain evidence="5">JCM 15548</strain>
    </source>
</reference>
<keyword evidence="3" id="KW-0804">Transcription</keyword>
<comment type="caution">
    <text evidence="5">The sequence shown here is derived from an EMBL/GenBank/DDBJ whole genome shotgun (WGS) entry which is preliminary data.</text>
</comment>
<feature type="domain" description="HTH araC/xylS-type" evidence="4">
    <location>
        <begin position="190"/>
        <end position="288"/>
    </location>
</feature>
<dbReference type="SUPFAM" id="SSF51215">
    <property type="entry name" value="Regulatory protein AraC"/>
    <property type="match status" value="1"/>
</dbReference>
<evidence type="ECO:0000313" key="6">
    <source>
        <dbReference type="Proteomes" id="UP000032900"/>
    </source>
</evidence>
<dbReference type="InterPro" id="IPR018060">
    <property type="entry name" value="HTH_AraC"/>
</dbReference>
<dbReference type="InterPro" id="IPR037923">
    <property type="entry name" value="HTH-like"/>
</dbReference>
<dbReference type="InterPro" id="IPR020449">
    <property type="entry name" value="Tscrpt_reg_AraC-type_HTH"/>
</dbReference>
<dbReference type="InterPro" id="IPR018062">
    <property type="entry name" value="HTH_AraC-typ_CS"/>
</dbReference>
<dbReference type="PROSITE" id="PS01124">
    <property type="entry name" value="HTH_ARAC_FAMILY_2"/>
    <property type="match status" value="1"/>
</dbReference>
<dbReference type="OrthoDB" id="9782911at2"/>
<keyword evidence="2" id="KW-0238">DNA-binding</keyword>